<dbReference type="OrthoDB" id="9786771at2"/>
<keyword evidence="4" id="KW-0690">Ribosome biogenesis</keyword>
<dbReference type="EMBL" id="FQXG01000002">
    <property type="protein sequence ID" value="SHH22426.1"/>
    <property type="molecule type" value="Genomic_DNA"/>
</dbReference>
<dbReference type="RefSeq" id="WP_067657650.1">
    <property type="nucleotide sequence ID" value="NZ_FQXG01000002.1"/>
</dbReference>
<dbReference type="PANTHER" id="PTHR38099:SF1">
    <property type="entry name" value="LARGE RIBOSOMAL RNA SUBUNIT ACCUMULATION PROTEIN YCED"/>
    <property type="match status" value="1"/>
</dbReference>
<comment type="similarity">
    <text evidence="2">Belongs to the DUF177 domain family.</text>
</comment>
<evidence type="ECO:0000313" key="7">
    <source>
        <dbReference type="EMBL" id="SHH22426.1"/>
    </source>
</evidence>
<evidence type="ECO:0000256" key="2">
    <source>
        <dbReference type="ARBA" id="ARBA00010740"/>
    </source>
</evidence>
<dbReference type="STRING" id="299255.SAMN02745129_1520"/>
<keyword evidence="8" id="KW-1185">Reference proteome</keyword>
<evidence type="ECO:0000256" key="5">
    <source>
        <dbReference type="ARBA" id="ARBA00031841"/>
    </source>
</evidence>
<dbReference type="Pfam" id="PF02620">
    <property type="entry name" value="YceD"/>
    <property type="match status" value="1"/>
</dbReference>
<dbReference type="Proteomes" id="UP000184268">
    <property type="component" value="Unassembled WGS sequence"/>
</dbReference>
<dbReference type="NCBIfam" id="NF008395">
    <property type="entry name" value="PRK11193.1"/>
    <property type="match status" value="1"/>
</dbReference>
<dbReference type="GO" id="GO:0005829">
    <property type="term" value="C:cytosol"/>
    <property type="evidence" value="ECO:0007669"/>
    <property type="project" value="TreeGrafter"/>
</dbReference>
<name>A0A1M5R8R4_9GAMM</name>
<dbReference type="InterPro" id="IPR039255">
    <property type="entry name" value="YceD_bac"/>
</dbReference>
<dbReference type="AlphaFoldDB" id="A0A1M5R8R4"/>
<protein>
    <recommendedName>
        <fullName evidence="3">Large ribosomal RNA subunit accumulation protein YceD</fullName>
    </recommendedName>
    <alternativeName>
        <fullName evidence="5">23S rRNA accumulation protein YceD</fullName>
    </alternativeName>
</protein>
<evidence type="ECO:0000256" key="4">
    <source>
        <dbReference type="ARBA" id="ARBA00022517"/>
    </source>
</evidence>
<sequence length="177" mass="19464">MQKVRIPVTLNPARCAQRQLRYEGLLPAKVLKRVNGASAGDCTDVDVSVECGVDVQGIVYLKGKAVTELTLICQRCMEPMKHPVAVEFAFSPVTDESQIDELPDAYEPVELDENGEVHLQQLIEDEVLLGFPIVASHDGEGCKMASRDVVVGRVNEPKPADKQPKNPFAVLETLKRN</sequence>
<dbReference type="InterPro" id="IPR003772">
    <property type="entry name" value="YceD"/>
</dbReference>
<reference evidence="7 8" key="1">
    <citation type="submission" date="2016-11" db="EMBL/GenBank/DDBJ databases">
        <authorList>
            <person name="Jaros S."/>
            <person name="Januszkiewicz K."/>
            <person name="Wedrychowicz H."/>
        </authorList>
    </citation>
    <scope>NUCLEOTIDE SEQUENCE [LARGE SCALE GENOMIC DNA]</scope>
    <source>
        <strain evidence="7 8">DSM 16917</strain>
    </source>
</reference>
<organism evidence="7 8">
    <name type="scientific">Ferrimonas marina</name>
    <dbReference type="NCBI Taxonomy" id="299255"/>
    <lineage>
        <taxon>Bacteria</taxon>
        <taxon>Pseudomonadati</taxon>
        <taxon>Pseudomonadota</taxon>
        <taxon>Gammaproteobacteria</taxon>
        <taxon>Alteromonadales</taxon>
        <taxon>Ferrimonadaceae</taxon>
        <taxon>Ferrimonas</taxon>
    </lineage>
</organism>
<dbReference type="PANTHER" id="PTHR38099">
    <property type="entry name" value="LARGE RIBOSOMAL RNA SUBUNIT ACCUMULATION PROTEIN YCED"/>
    <property type="match status" value="1"/>
</dbReference>
<gene>
    <name evidence="7" type="ORF">SAMN02745129_1520</name>
</gene>
<accession>A0A1M5R8R4</accession>
<evidence type="ECO:0000256" key="3">
    <source>
        <dbReference type="ARBA" id="ARBA00015716"/>
    </source>
</evidence>
<proteinExistence type="inferred from homology"/>
<feature type="region of interest" description="Disordered" evidence="6">
    <location>
        <begin position="155"/>
        <end position="177"/>
    </location>
</feature>
<evidence type="ECO:0000256" key="6">
    <source>
        <dbReference type="SAM" id="MobiDB-lite"/>
    </source>
</evidence>
<dbReference type="GO" id="GO:0042254">
    <property type="term" value="P:ribosome biogenesis"/>
    <property type="evidence" value="ECO:0007669"/>
    <property type="project" value="UniProtKB-KW"/>
</dbReference>
<evidence type="ECO:0000313" key="8">
    <source>
        <dbReference type="Proteomes" id="UP000184268"/>
    </source>
</evidence>
<evidence type="ECO:0000256" key="1">
    <source>
        <dbReference type="ARBA" id="ARBA00002868"/>
    </source>
</evidence>
<comment type="function">
    <text evidence="1">Plays a role in synthesis, processing and/or stability of 23S rRNA.</text>
</comment>
<feature type="compositionally biased region" description="Basic and acidic residues" evidence="6">
    <location>
        <begin position="155"/>
        <end position="164"/>
    </location>
</feature>